<keyword evidence="5" id="KW-0410">Iron transport</keyword>
<dbReference type="Gene3D" id="2.40.170.20">
    <property type="entry name" value="TonB-dependent receptor, beta-barrel domain"/>
    <property type="match status" value="1"/>
</dbReference>
<evidence type="ECO:0000256" key="6">
    <source>
        <dbReference type="ARBA" id="ARBA00022692"/>
    </source>
</evidence>
<keyword evidence="7 16" id="KW-0732">Signal</keyword>
<organism evidence="19 20">
    <name type="scientific">Fodinibius roseus</name>
    <dbReference type="NCBI Taxonomy" id="1194090"/>
    <lineage>
        <taxon>Bacteria</taxon>
        <taxon>Pseudomonadati</taxon>
        <taxon>Balneolota</taxon>
        <taxon>Balneolia</taxon>
        <taxon>Balneolales</taxon>
        <taxon>Balneolaceae</taxon>
        <taxon>Fodinibius</taxon>
    </lineage>
</organism>
<dbReference type="InterPro" id="IPR000531">
    <property type="entry name" value="Beta-barrel_TonB"/>
</dbReference>
<dbReference type="CDD" id="cd01347">
    <property type="entry name" value="ligand_gated_channel"/>
    <property type="match status" value="1"/>
</dbReference>
<sequence length="776" mass="86274">MHFNISIPRITGLIFFVLSLSFSQAQAQTGTVKGQVTHEQDRSPLSDINIALEGTHYGTATGSDGTYTLDEIPAGDYSVVASGVGYVRSSETITIEAGESVVLNFSMTVSTQELSEVTVTGQGGYNTSISSSSLKIRGSLLETPQNIQVITGDLIRDQQIFNMVEGIARNVSGVHREEHWDNMYARIYMRGSKIPAFRNGMNVEMPWGPLAEDMSMVERIEFVKGPAGFMMANGEPAGFYNVVTDKPTGQTRASASLTTGSFNTLRATADFDGKLTSDNTLLYRLNVMGQQKDSHRKFDYTNRYAVAPVLQYNFDSHTSLTAEYTYQSSEFHQPGGYVASLDGYGTLPRDFTVSDPKIGPSEIKDHSLFLTLEHRLSEQWSLTAKMAYFDYSAIGQYVYPGGEIDEQGNLARTVSVWDGHSENKLGQVFVNGNIKTGAARHEILGGLDLSDKQYIAVFATTGQIPDLNIYEPEYNISADTIPEYNPAKSLNNRAGWRDNLSHRAIYIQDEIHLFDDNLRLTLAGRFTDSRSDETEEQVFTPRAGLSVNLDDNTSVYALYDQAYLPQGGQNFEGESFDPVTGHNIEAGLKRQWFGSRWNSTVSAYRITKENVLTTDPDHPDFSVQLGQIQTQGVEVDVRGRLARGLNLVVNYAFTDSKVTEDTNEEVEGEPTPGAIRHLNNAWLSYHVPGGALEGVGLSLGYMWKIGRTSWFSEQNSLPDYFKLDGGISWENDRFNLSLNVNNLLDEYLYSGFPSGEKYIWISEPPRNFRLSVGYKF</sequence>
<keyword evidence="8" id="KW-0408">Iron</keyword>
<dbReference type="InterPro" id="IPR037066">
    <property type="entry name" value="Plug_dom_sf"/>
</dbReference>
<dbReference type="STRING" id="1194090.SAMN05443144_102138"/>
<dbReference type="NCBIfam" id="TIGR01783">
    <property type="entry name" value="TonB-siderophor"/>
    <property type="match status" value="1"/>
</dbReference>
<evidence type="ECO:0000313" key="19">
    <source>
        <dbReference type="EMBL" id="SHE60837.1"/>
    </source>
</evidence>
<evidence type="ECO:0000256" key="14">
    <source>
        <dbReference type="PROSITE-ProRule" id="PRU01360"/>
    </source>
</evidence>
<dbReference type="InterPro" id="IPR013784">
    <property type="entry name" value="Carb-bd-like_fold"/>
</dbReference>
<feature type="domain" description="TonB-dependent receptor-like beta-barrel" evidence="17">
    <location>
        <begin position="314"/>
        <end position="743"/>
    </location>
</feature>
<proteinExistence type="inferred from homology"/>
<dbReference type="Pfam" id="PF00593">
    <property type="entry name" value="TonB_dep_Rec_b-barrel"/>
    <property type="match status" value="1"/>
</dbReference>
<feature type="signal peptide" evidence="16">
    <location>
        <begin position="1"/>
        <end position="27"/>
    </location>
</feature>
<dbReference type="SUPFAM" id="SSF49452">
    <property type="entry name" value="Starch-binding domain-like"/>
    <property type="match status" value="1"/>
</dbReference>
<dbReference type="InterPro" id="IPR010105">
    <property type="entry name" value="TonB_sidphr_rcpt"/>
</dbReference>
<keyword evidence="11 14" id="KW-0472">Membrane</keyword>
<evidence type="ECO:0000256" key="10">
    <source>
        <dbReference type="ARBA" id="ARBA00023077"/>
    </source>
</evidence>
<evidence type="ECO:0000256" key="4">
    <source>
        <dbReference type="ARBA" id="ARBA00022452"/>
    </source>
</evidence>
<comment type="similarity">
    <text evidence="2 14 15">Belongs to the TonB-dependent receptor family.</text>
</comment>
<evidence type="ECO:0000256" key="1">
    <source>
        <dbReference type="ARBA" id="ARBA00004571"/>
    </source>
</evidence>
<dbReference type="PANTHER" id="PTHR32552:SF68">
    <property type="entry name" value="FERRICHROME OUTER MEMBRANE TRANSPORTER_PHAGE RECEPTOR"/>
    <property type="match status" value="1"/>
</dbReference>
<keyword evidence="4 14" id="KW-1134">Transmembrane beta strand</keyword>
<dbReference type="GO" id="GO:0009279">
    <property type="term" value="C:cell outer membrane"/>
    <property type="evidence" value="ECO:0007669"/>
    <property type="project" value="UniProtKB-SubCell"/>
</dbReference>
<dbReference type="PANTHER" id="PTHR32552">
    <property type="entry name" value="FERRICHROME IRON RECEPTOR-RELATED"/>
    <property type="match status" value="1"/>
</dbReference>
<evidence type="ECO:0000256" key="8">
    <source>
        <dbReference type="ARBA" id="ARBA00023004"/>
    </source>
</evidence>
<dbReference type="RefSeq" id="WP_211483066.1">
    <property type="nucleotide sequence ID" value="NZ_FQUS01000002.1"/>
</dbReference>
<comment type="subcellular location">
    <subcellularLocation>
        <location evidence="1 14">Cell outer membrane</location>
        <topology evidence="1 14">Multi-pass membrane protein</topology>
    </subcellularLocation>
</comment>
<dbReference type="InterPro" id="IPR039426">
    <property type="entry name" value="TonB-dep_rcpt-like"/>
</dbReference>
<dbReference type="SUPFAM" id="SSF56935">
    <property type="entry name" value="Porins"/>
    <property type="match status" value="1"/>
</dbReference>
<evidence type="ECO:0000259" key="17">
    <source>
        <dbReference type="Pfam" id="PF00593"/>
    </source>
</evidence>
<keyword evidence="13 14" id="KW-0998">Cell outer membrane</keyword>
<dbReference type="InterPro" id="IPR012910">
    <property type="entry name" value="Plug_dom"/>
</dbReference>
<evidence type="ECO:0000256" key="7">
    <source>
        <dbReference type="ARBA" id="ARBA00022729"/>
    </source>
</evidence>
<keyword evidence="6 14" id="KW-0812">Transmembrane</keyword>
<evidence type="ECO:0000256" key="16">
    <source>
        <dbReference type="SAM" id="SignalP"/>
    </source>
</evidence>
<evidence type="ECO:0000256" key="3">
    <source>
        <dbReference type="ARBA" id="ARBA00022448"/>
    </source>
</evidence>
<dbReference type="InterPro" id="IPR036942">
    <property type="entry name" value="Beta-barrel_TonB_sf"/>
</dbReference>
<evidence type="ECO:0000256" key="2">
    <source>
        <dbReference type="ARBA" id="ARBA00009810"/>
    </source>
</evidence>
<evidence type="ECO:0000256" key="15">
    <source>
        <dbReference type="RuleBase" id="RU003357"/>
    </source>
</evidence>
<evidence type="ECO:0000256" key="12">
    <source>
        <dbReference type="ARBA" id="ARBA00023170"/>
    </source>
</evidence>
<dbReference type="EMBL" id="FQUS01000002">
    <property type="protein sequence ID" value="SHE60837.1"/>
    <property type="molecule type" value="Genomic_DNA"/>
</dbReference>
<keyword evidence="3 14" id="KW-0813">Transport</keyword>
<evidence type="ECO:0000256" key="11">
    <source>
        <dbReference type="ARBA" id="ARBA00023136"/>
    </source>
</evidence>
<dbReference type="GO" id="GO:0030246">
    <property type="term" value="F:carbohydrate binding"/>
    <property type="evidence" value="ECO:0007669"/>
    <property type="project" value="InterPro"/>
</dbReference>
<dbReference type="Proteomes" id="UP000184041">
    <property type="component" value="Unassembled WGS sequence"/>
</dbReference>
<evidence type="ECO:0000313" key="20">
    <source>
        <dbReference type="Proteomes" id="UP000184041"/>
    </source>
</evidence>
<dbReference type="Gene3D" id="2.60.40.1120">
    <property type="entry name" value="Carboxypeptidase-like, regulatory domain"/>
    <property type="match status" value="1"/>
</dbReference>
<dbReference type="AlphaFoldDB" id="A0A1M4UW15"/>
<dbReference type="GO" id="GO:0015344">
    <property type="term" value="F:siderophore uptake transmembrane transporter activity"/>
    <property type="evidence" value="ECO:0007669"/>
    <property type="project" value="TreeGrafter"/>
</dbReference>
<evidence type="ECO:0000256" key="9">
    <source>
        <dbReference type="ARBA" id="ARBA00023065"/>
    </source>
</evidence>
<dbReference type="GO" id="GO:0015891">
    <property type="term" value="P:siderophore transport"/>
    <property type="evidence" value="ECO:0007669"/>
    <property type="project" value="InterPro"/>
</dbReference>
<keyword evidence="10 15" id="KW-0798">TonB box</keyword>
<reference evidence="19 20" key="1">
    <citation type="submission" date="2016-11" db="EMBL/GenBank/DDBJ databases">
        <authorList>
            <person name="Jaros S."/>
            <person name="Januszkiewicz K."/>
            <person name="Wedrychowicz H."/>
        </authorList>
    </citation>
    <scope>NUCLEOTIDE SEQUENCE [LARGE SCALE GENOMIC DNA]</scope>
    <source>
        <strain evidence="19 20">DSM 21986</strain>
    </source>
</reference>
<dbReference type="PROSITE" id="PS52016">
    <property type="entry name" value="TONB_DEPENDENT_REC_3"/>
    <property type="match status" value="1"/>
</dbReference>
<gene>
    <name evidence="19" type="ORF">SAMN05443144_102138</name>
</gene>
<keyword evidence="9" id="KW-0406">Ion transport</keyword>
<name>A0A1M4UW15_9BACT</name>
<evidence type="ECO:0000256" key="13">
    <source>
        <dbReference type="ARBA" id="ARBA00023237"/>
    </source>
</evidence>
<keyword evidence="12" id="KW-0675">Receptor</keyword>
<keyword evidence="20" id="KW-1185">Reference proteome</keyword>
<dbReference type="Pfam" id="PF13715">
    <property type="entry name" value="CarbopepD_reg_2"/>
    <property type="match status" value="1"/>
</dbReference>
<dbReference type="Gene3D" id="2.170.130.10">
    <property type="entry name" value="TonB-dependent receptor, plug domain"/>
    <property type="match status" value="1"/>
</dbReference>
<feature type="chain" id="PRO_5012138065" evidence="16">
    <location>
        <begin position="28"/>
        <end position="776"/>
    </location>
</feature>
<dbReference type="GO" id="GO:0038023">
    <property type="term" value="F:signaling receptor activity"/>
    <property type="evidence" value="ECO:0007669"/>
    <property type="project" value="InterPro"/>
</dbReference>
<accession>A0A1M4UW15</accession>
<feature type="domain" description="TonB-dependent receptor plug" evidence="18">
    <location>
        <begin position="140"/>
        <end position="238"/>
    </location>
</feature>
<evidence type="ECO:0000256" key="5">
    <source>
        <dbReference type="ARBA" id="ARBA00022496"/>
    </source>
</evidence>
<dbReference type="Pfam" id="PF07715">
    <property type="entry name" value="Plug"/>
    <property type="match status" value="1"/>
</dbReference>
<protein>
    <submittedName>
        <fullName evidence="19">Iron complex outermembrane recepter protein</fullName>
    </submittedName>
</protein>
<evidence type="ECO:0000259" key="18">
    <source>
        <dbReference type="Pfam" id="PF07715"/>
    </source>
</evidence>